<feature type="domain" description="Peptidase S8/S53" evidence="7">
    <location>
        <begin position="151"/>
        <end position="422"/>
    </location>
</feature>
<dbReference type="InterPro" id="IPR013784">
    <property type="entry name" value="Carb-bd-like_fold"/>
</dbReference>
<accession>A0A0M8K898</accession>
<reference evidence="8 9" key="1">
    <citation type="journal article" date="2015" name="Genome Announc.">
        <title>Draft Genome Sequence of a Heterotrophic Facultative Anaerobic Thermophilic Bacterium, Ardenticatena maritima Strain 110ST.</title>
        <authorList>
            <person name="Kawaichi S."/>
            <person name="Yoshida T."/>
            <person name="Sako Y."/>
            <person name="Nakamura R."/>
        </authorList>
    </citation>
    <scope>NUCLEOTIDE SEQUENCE [LARGE SCALE GENOMIC DNA]</scope>
    <source>
        <strain evidence="8 9">110S</strain>
    </source>
</reference>
<dbReference type="InterPro" id="IPR050131">
    <property type="entry name" value="Peptidase_S8_subtilisin-like"/>
</dbReference>
<proteinExistence type="inferred from homology"/>
<dbReference type="GO" id="GO:0030246">
    <property type="term" value="F:carbohydrate binding"/>
    <property type="evidence" value="ECO:0007669"/>
    <property type="project" value="InterPro"/>
</dbReference>
<dbReference type="PANTHER" id="PTHR43806">
    <property type="entry name" value="PEPTIDASE S8"/>
    <property type="match status" value="1"/>
</dbReference>
<dbReference type="Pfam" id="PF13620">
    <property type="entry name" value="CarboxypepD_reg"/>
    <property type="match status" value="2"/>
</dbReference>
<comment type="caution">
    <text evidence="8">The sequence shown here is derived from an EMBL/GenBank/DDBJ whole genome shotgun (WGS) entry which is preliminary data.</text>
</comment>
<reference evidence="9" key="2">
    <citation type="submission" date="2015-08" db="EMBL/GenBank/DDBJ databases">
        <title>Draft Genome Sequence of a Heterotrophic Facultative Anaerobic Bacterium Ardenticatena maritima Strain 110S.</title>
        <authorList>
            <person name="Kawaichi S."/>
            <person name="Yoshida T."/>
            <person name="Sako Y."/>
            <person name="Nakamura R."/>
        </authorList>
    </citation>
    <scope>NUCLEOTIDE SEQUENCE [LARGE SCALE GENOMIC DNA]</scope>
    <source>
        <strain evidence="9">110S</strain>
    </source>
</reference>
<keyword evidence="9" id="KW-1185">Reference proteome</keyword>
<protein>
    <recommendedName>
        <fullName evidence="7">Peptidase S8/S53 domain-containing protein</fullName>
    </recommendedName>
</protein>
<feature type="active site" description="Charge relay system" evidence="5 6">
    <location>
        <position position="374"/>
    </location>
</feature>
<dbReference type="PANTHER" id="PTHR43806:SF67">
    <property type="entry name" value="EGF-LIKE DOMAIN-CONTAINING PROTEIN"/>
    <property type="match status" value="1"/>
</dbReference>
<dbReference type="InterPro" id="IPR015500">
    <property type="entry name" value="Peptidase_S8_subtilisin-rel"/>
</dbReference>
<dbReference type="SUPFAM" id="SSF49452">
    <property type="entry name" value="Starch-binding domain-like"/>
    <property type="match status" value="1"/>
</dbReference>
<feature type="active site" description="Charge relay system" evidence="5 6">
    <location>
        <position position="206"/>
    </location>
</feature>
<feature type="active site" description="Charge relay system" evidence="5 6">
    <location>
        <position position="160"/>
    </location>
</feature>
<evidence type="ECO:0000259" key="7">
    <source>
        <dbReference type="Pfam" id="PF00082"/>
    </source>
</evidence>
<dbReference type="InParanoid" id="A0A0M8K898"/>
<dbReference type="SUPFAM" id="SSF52743">
    <property type="entry name" value="Subtilisin-like"/>
    <property type="match status" value="1"/>
</dbReference>
<dbReference type="InterPro" id="IPR023828">
    <property type="entry name" value="Peptidase_S8_Ser-AS"/>
</dbReference>
<dbReference type="GO" id="GO:0006508">
    <property type="term" value="P:proteolysis"/>
    <property type="evidence" value="ECO:0007669"/>
    <property type="project" value="UniProtKB-KW"/>
</dbReference>
<dbReference type="PROSITE" id="PS51892">
    <property type="entry name" value="SUBTILASE"/>
    <property type="match status" value="1"/>
</dbReference>
<dbReference type="Gene3D" id="3.40.50.200">
    <property type="entry name" value="Peptidase S8/S53 domain"/>
    <property type="match status" value="1"/>
</dbReference>
<evidence type="ECO:0000256" key="4">
    <source>
        <dbReference type="ARBA" id="ARBA00022825"/>
    </source>
</evidence>
<sequence length="1375" mass="145085">MLRQLRTASPDAMLPVLVEWRRTPTGRLLADLPATARTPQQRAAVITALQAATAREGAALQRALAHAEEAGDAEAVRFFWIAPVAAARLTPRALATLSRHPDVVAIRPDRQFFLEPFAPRPAPLSADATAWRWNLRMLGVDRVRDGLGLDGGGVVVANLDTGVDWQHPALMTRYRGYRPGTPAVHVGNWFDVTNAACRYPCDGNGHGTHTMGTMVGVAEDGTPIGVAPGAQWIAVRIFTAGGYTYESWIHAAFEWVMAPNGDPALAPDVVNNSWGSPVADDTAFQPDVAALRAAGILPIFSAGNSGPAPESIQSPASFPESLAVGAVDEEGQAATFSSRGPSPWNEIKPEVAAPGVNILSSLPGGAYGLLDGTSMAAPHVAGVAALLLQADPTLMPDDLEALLTATATPVGAQTPNNATGWGLVNAEAAALRLTASGVVVGAVRDAANAPIAYAQVQAVRRDGARRLVVTADADGAYRLGLDAGLYDIGVQAFGYLPLTTTLAVDAETTYTLTHTLARAPWGTVQGRVVDAVQGTPLTATVTLPCDECPAPLAETATDASGRFTLTLPAGTWALRVEAMAHRVASITPTLAAGQTLSFTVALDPAPSILLVDSGAWYYDSQIGFFEEALDALRLPYTLHRIANPFGDRGPLTDTPTADLLTAFDVVIWSAPHDSPALIGAERAISEALAAGARMLLTGQDVAYWDAGGAAYFYTHYMLNQLGVFFENEGNLSPLVGVPGTLFDGVTLAFNTPDSARQQYHPDSVQVLDPRTTQPVLTWADGAVGGVQSGTCRPYRALWLGGGLEGMGDTAARVDALRRSLDWLAAEPDAYALVAEATRAPLIGEAGRVVSTSLVLDNRGVLTQTLDLTLSGGAWPMRVALPDGGFFTTTATLTLGGCETVVLTPTVTIPPDARPHHFARYTLAVQSRDAPTQALTVPLTFKTPAPVLVIDDARWFDVRTAYTRTLDALGVAYDLFATGGEAHPVTPDLLNRARVVLWFTAYDWFSPLTADEERMLTDFLEAGGRLILSSQEYLDMRGASAFARDYLGVAAARLSVSPTLAYDAPPLGVFDARPLDTQGGHEWGLRYPFDNFADGIEPTAEATTWLWDETTNAIGVRRATPTWRTAFASFPLETLPDAAREQVLAALLHEMSPFAEARLQTPPAVAAGATWPLTLTVRVPVTLSAAQVRLALPAALDVVTGSVGGGWVFDAGVRRLERTGALVLGEVWTLTAAVQAQAVPSVTLQATFGDGAALTTTQRAVVWVDGAWPALSGRLTPSLATPATPRLAEVTLHNLGVVSTVMTLTRAMGGAPTPAWSGVLTPGGAVQVSVPFSPTLAAGRAAAFLRVATGEGVERTWPVRLDAWWRQFAPLVGRGK</sequence>
<gene>
    <name evidence="8" type="ORF">ARMA_0729</name>
</gene>
<dbReference type="PROSITE" id="PS00138">
    <property type="entry name" value="SUBTILASE_SER"/>
    <property type="match status" value="1"/>
</dbReference>
<evidence type="ECO:0000256" key="5">
    <source>
        <dbReference type="PIRSR" id="PIRSR615500-1"/>
    </source>
</evidence>
<dbReference type="Gene3D" id="2.60.40.1120">
    <property type="entry name" value="Carboxypeptidase-like, regulatory domain"/>
    <property type="match status" value="2"/>
</dbReference>
<name>A0A0M8K898_9CHLR</name>
<evidence type="ECO:0000313" key="9">
    <source>
        <dbReference type="Proteomes" id="UP000037784"/>
    </source>
</evidence>
<comment type="similarity">
    <text evidence="1 6">Belongs to the peptidase S8 family.</text>
</comment>
<keyword evidence="3 6" id="KW-0378">Hydrolase</keyword>
<dbReference type="InterPro" id="IPR008969">
    <property type="entry name" value="CarboxyPept-like_regulatory"/>
</dbReference>
<dbReference type="InterPro" id="IPR036852">
    <property type="entry name" value="Peptidase_S8/S53_dom_sf"/>
</dbReference>
<dbReference type="SUPFAM" id="SSF49464">
    <property type="entry name" value="Carboxypeptidase regulatory domain-like"/>
    <property type="match status" value="1"/>
</dbReference>
<organism evidence="8 9">
    <name type="scientific">Ardenticatena maritima</name>
    <dbReference type="NCBI Taxonomy" id="872965"/>
    <lineage>
        <taxon>Bacteria</taxon>
        <taxon>Bacillati</taxon>
        <taxon>Chloroflexota</taxon>
        <taxon>Ardenticatenia</taxon>
        <taxon>Ardenticatenales</taxon>
        <taxon>Ardenticatenaceae</taxon>
        <taxon>Ardenticatena</taxon>
    </lineage>
</organism>
<dbReference type="EMBL" id="BBZA01000044">
    <property type="protein sequence ID" value="GAP62306.1"/>
    <property type="molecule type" value="Genomic_DNA"/>
</dbReference>
<dbReference type="InterPro" id="IPR000209">
    <property type="entry name" value="Peptidase_S8/S53_dom"/>
</dbReference>
<dbReference type="Proteomes" id="UP000037784">
    <property type="component" value="Unassembled WGS sequence"/>
</dbReference>
<evidence type="ECO:0000256" key="2">
    <source>
        <dbReference type="ARBA" id="ARBA00022670"/>
    </source>
</evidence>
<keyword evidence="4 6" id="KW-0720">Serine protease</keyword>
<keyword evidence="2 6" id="KW-0645">Protease</keyword>
<evidence type="ECO:0000313" key="8">
    <source>
        <dbReference type="EMBL" id="GAP62306.1"/>
    </source>
</evidence>
<evidence type="ECO:0000256" key="1">
    <source>
        <dbReference type="ARBA" id="ARBA00011073"/>
    </source>
</evidence>
<dbReference type="PRINTS" id="PR00723">
    <property type="entry name" value="SUBTILISIN"/>
</dbReference>
<evidence type="ECO:0000256" key="3">
    <source>
        <dbReference type="ARBA" id="ARBA00022801"/>
    </source>
</evidence>
<dbReference type="GO" id="GO:0004252">
    <property type="term" value="F:serine-type endopeptidase activity"/>
    <property type="evidence" value="ECO:0007669"/>
    <property type="project" value="UniProtKB-UniRule"/>
</dbReference>
<evidence type="ECO:0000256" key="6">
    <source>
        <dbReference type="PROSITE-ProRule" id="PRU01240"/>
    </source>
</evidence>
<dbReference type="Pfam" id="PF00082">
    <property type="entry name" value="Peptidase_S8"/>
    <property type="match status" value="1"/>
</dbReference>